<dbReference type="Gene3D" id="3.80.10.10">
    <property type="entry name" value="Ribonuclease Inhibitor"/>
    <property type="match status" value="4"/>
</dbReference>
<dbReference type="SMART" id="SM00367">
    <property type="entry name" value="LRR_CC"/>
    <property type="match status" value="7"/>
</dbReference>
<reference evidence="2" key="1">
    <citation type="submission" date="2021-06" db="EMBL/GenBank/DDBJ databases">
        <authorList>
            <person name="Kallberg Y."/>
            <person name="Tangrot J."/>
            <person name="Rosling A."/>
        </authorList>
    </citation>
    <scope>NUCLEOTIDE SEQUENCE</scope>
    <source>
        <strain evidence="2">FL130A</strain>
    </source>
</reference>
<dbReference type="GO" id="GO:0031146">
    <property type="term" value="P:SCF-dependent proteasomal ubiquitin-dependent protein catabolic process"/>
    <property type="evidence" value="ECO:0007669"/>
    <property type="project" value="TreeGrafter"/>
</dbReference>
<dbReference type="Proteomes" id="UP000789508">
    <property type="component" value="Unassembled WGS sequence"/>
</dbReference>
<dbReference type="GO" id="GO:0019005">
    <property type="term" value="C:SCF ubiquitin ligase complex"/>
    <property type="evidence" value="ECO:0007669"/>
    <property type="project" value="TreeGrafter"/>
</dbReference>
<feature type="domain" description="F-box" evidence="1">
    <location>
        <begin position="17"/>
        <end position="63"/>
    </location>
</feature>
<dbReference type="SMART" id="SM00256">
    <property type="entry name" value="FBOX"/>
    <property type="match status" value="1"/>
</dbReference>
<accession>A0A9N8ZAY3</accession>
<dbReference type="SUPFAM" id="SSF81383">
    <property type="entry name" value="F-box domain"/>
    <property type="match status" value="1"/>
</dbReference>
<dbReference type="OrthoDB" id="421226at2759"/>
<dbReference type="PROSITE" id="PS50181">
    <property type="entry name" value="FBOX"/>
    <property type="match status" value="1"/>
</dbReference>
<organism evidence="2 3">
    <name type="scientific">Ambispora leptoticha</name>
    <dbReference type="NCBI Taxonomy" id="144679"/>
    <lineage>
        <taxon>Eukaryota</taxon>
        <taxon>Fungi</taxon>
        <taxon>Fungi incertae sedis</taxon>
        <taxon>Mucoromycota</taxon>
        <taxon>Glomeromycotina</taxon>
        <taxon>Glomeromycetes</taxon>
        <taxon>Archaeosporales</taxon>
        <taxon>Ambisporaceae</taxon>
        <taxon>Ambispora</taxon>
    </lineage>
</organism>
<dbReference type="InterPro" id="IPR001810">
    <property type="entry name" value="F-box_dom"/>
</dbReference>
<proteinExistence type="predicted"/>
<dbReference type="PANTHER" id="PTHR13318:SF247">
    <property type="entry name" value="GH16156P"/>
    <property type="match status" value="1"/>
</dbReference>
<comment type="caution">
    <text evidence="2">The sequence shown here is derived from an EMBL/GenBank/DDBJ whole genome shotgun (WGS) entry which is preliminary data.</text>
</comment>
<name>A0A9N8ZAY3_9GLOM</name>
<dbReference type="InterPro" id="IPR006553">
    <property type="entry name" value="Leu-rich_rpt_Cys-con_subtyp"/>
</dbReference>
<dbReference type="Gene3D" id="1.20.1280.50">
    <property type="match status" value="1"/>
</dbReference>
<dbReference type="AlphaFoldDB" id="A0A9N8ZAY3"/>
<sequence length="439" mass="49948">MNQEQTSQEHFDPKTYDRPLFFLPNEITLLIFSFLAQQDKINAARVSRVWRDAIYSPSLWHEAILYNVKGFKNNILSRLSQVEFLDARASGISDEEVRLLVIGPAGKTLKVLDLSVSHQLTNECLIYIGQHCVKLEKLFLEGCNKISDIQPLEMLVGRLKTIVLAYNENLGNAVFWNLSNFGDRIIKLDLDGCPLISDAGIECLAAHLHGLKYLAIDGQGINDKPVISIFENCTNLVLFSMSFCENLTDVFLNGLIRNLCPSLKYLRLRKGATFTEEGFCQLFEHLTLRGYSFISLDLSECTNVTNIALEHLNQPQLRRLNLDWCWSVNDSNILEILKKSPKIEELFLTGCDDVTCESLVGEKIASLKILNLFSCRMVRRNIICDVSKSNPDLYIIDYYGEVYKDGKKIGLMDQVFIKEEKVELMVDGRERWGLLNIGT</sequence>
<dbReference type="InterPro" id="IPR032675">
    <property type="entry name" value="LRR_dom_sf"/>
</dbReference>
<gene>
    <name evidence="2" type="ORF">ALEPTO_LOCUS2317</name>
</gene>
<dbReference type="PROSITE" id="PS51450">
    <property type="entry name" value="LRR"/>
    <property type="match status" value="1"/>
</dbReference>
<dbReference type="InterPro" id="IPR001611">
    <property type="entry name" value="Leu-rich_rpt"/>
</dbReference>
<evidence type="ECO:0000313" key="3">
    <source>
        <dbReference type="Proteomes" id="UP000789508"/>
    </source>
</evidence>
<dbReference type="SUPFAM" id="SSF52047">
    <property type="entry name" value="RNI-like"/>
    <property type="match status" value="1"/>
</dbReference>
<dbReference type="InterPro" id="IPR036047">
    <property type="entry name" value="F-box-like_dom_sf"/>
</dbReference>
<evidence type="ECO:0000259" key="1">
    <source>
        <dbReference type="PROSITE" id="PS50181"/>
    </source>
</evidence>
<dbReference type="EMBL" id="CAJVPS010000330">
    <property type="protein sequence ID" value="CAG8477548.1"/>
    <property type="molecule type" value="Genomic_DNA"/>
</dbReference>
<evidence type="ECO:0000313" key="2">
    <source>
        <dbReference type="EMBL" id="CAG8477548.1"/>
    </source>
</evidence>
<keyword evidence="3" id="KW-1185">Reference proteome</keyword>
<dbReference type="PANTHER" id="PTHR13318">
    <property type="entry name" value="PARTNER OF PAIRED, ISOFORM B-RELATED"/>
    <property type="match status" value="1"/>
</dbReference>
<dbReference type="Pfam" id="PF12937">
    <property type="entry name" value="F-box-like"/>
    <property type="match status" value="1"/>
</dbReference>
<protein>
    <submittedName>
        <fullName evidence="2">4375_t:CDS:1</fullName>
    </submittedName>
</protein>